<dbReference type="Pfam" id="PF08282">
    <property type="entry name" value="Hydrolase_3"/>
    <property type="match status" value="1"/>
</dbReference>
<reference evidence="1" key="1">
    <citation type="submission" date="2019-08" db="EMBL/GenBank/DDBJ databases">
        <authorList>
            <person name="Kucharzyk K."/>
            <person name="Murdoch R.W."/>
            <person name="Higgins S."/>
            <person name="Loffler F."/>
        </authorList>
    </citation>
    <scope>NUCLEOTIDE SEQUENCE</scope>
</reference>
<dbReference type="EMBL" id="VSSQ01022883">
    <property type="protein sequence ID" value="MPM69448.1"/>
    <property type="molecule type" value="Genomic_DNA"/>
</dbReference>
<dbReference type="PANTHER" id="PTHR10000">
    <property type="entry name" value="PHOSPHOSERINE PHOSPHATASE"/>
    <property type="match status" value="1"/>
</dbReference>
<dbReference type="InterPro" id="IPR023214">
    <property type="entry name" value="HAD_sf"/>
</dbReference>
<dbReference type="PANTHER" id="PTHR10000:SF8">
    <property type="entry name" value="HAD SUPERFAMILY HYDROLASE-LIKE, TYPE 3"/>
    <property type="match status" value="1"/>
</dbReference>
<dbReference type="SUPFAM" id="SSF56784">
    <property type="entry name" value="HAD-like"/>
    <property type="match status" value="1"/>
</dbReference>
<dbReference type="GO" id="GO:0005829">
    <property type="term" value="C:cytosol"/>
    <property type="evidence" value="ECO:0007669"/>
    <property type="project" value="TreeGrafter"/>
</dbReference>
<dbReference type="InterPro" id="IPR036412">
    <property type="entry name" value="HAD-like_sf"/>
</dbReference>
<dbReference type="AlphaFoldDB" id="A0A645BWG8"/>
<dbReference type="GO" id="GO:0000287">
    <property type="term" value="F:magnesium ion binding"/>
    <property type="evidence" value="ECO:0007669"/>
    <property type="project" value="TreeGrafter"/>
</dbReference>
<dbReference type="Gene3D" id="3.30.1240.10">
    <property type="match status" value="1"/>
</dbReference>
<name>A0A645BWG8_9ZZZZ</name>
<dbReference type="EC" id="3.1.3.23" evidence="1"/>
<organism evidence="1">
    <name type="scientific">bioreactor metagenome</name>
    <dbReference type="NCBI Taxonomy" id="1076179"/>
    <lineage>
        <taxon>unclassified sequences</taxon>
        <taxon>metagenomes</taxon>
        <taxon>ecological metagenomes</taxon>
    </lineage>
</organism>
<dbReference type="GO" id="GO:0050308">
    <property type="term" value="F:sugar-phosphatase activity"/>
    <property type="evidence" value="ECO:0007669"/>
    <property type="project" value="UniProtKB-EC"/>
</dbReference>
<keyword evidence="1" id="KW-0378">Hydrolase</keyword>
<dbReference type="Gene3D" id="3.40.50.1000">
    <property type="entry name" value="HAD superfamily/HAD-like"/>
    <property type="match status" value="1"/>
</dbReference>
<proteinExistence type="predicted"/>
<protein>
    <submittedName>
        <fullName evidence="1">Sugar phosphatase YidA</fullName>
        <ecNumber evidence="1">3.1.3.23</ecNumber>
    </submittedName>
</protein>
<evidence type="ECO:0000313" key="1">
    <source>
        <dbReference type="EMBL" id="MPM69448.1"/>
    </source>
</evidence>
<sequence length="106" mass="11271">MPKLEAYCRQYPVDLVRSVQGGLEVNQRGVEKGSGLIALCAHLGIEPTQVAAVGDGTADIAMFQHAGLSIAMENASEIVRRSAMLTAPSNDCDGVVWAIEQILQAF</sequence>
<comment type="caution">
    <text evidence="1">The sequence shown here is derived from an EMBL/GenBank/DDBJ whole genome shotgun (WGS) entry which is preliminary data.</text>
</comment>
<accession>A0A645BWG8</accession>
<gene>
    <name evidence="1" type="primary">yidA_23</name>
    <name evidence="1" type="ORF">SDC9_116393</name>
</gene>